<dbReference type="EMBL" id="CAOQHR010000004">
    <property type="protein sequence ID" value="CAI6333069.1"/>
    <property type="molecule type" value="Genomic_DNA"/>
</dbReference>
<dbReference type="Proteomes" id="UP001152607">
    <property type="component" value="Unassembled WGS sequence"/>
</dbReference>
<dbReference type="SUPFAM" id="SSF53474">
    <property type="entry name" value="alpha/beta-Hydrolases"/>
    <property type="match status" value="1"/>
</dbReference>
<dbReference type="OrthoDB" id="424610at2759"/>
<evidence type="ECO:0000256" key="4">
    <source>
        <dbReference type="ARBA" id="ARBA00022651"/>
    </source>
</evidence>
<gene>
    <name evidence="10" type="ORF">PDIGIT_LOCUS6105</name>
</gene>
<comment type="caution">
    <text evidence="10">The sequence shown here is derived from an EMBL/GenBank/DDBJ whole genome shotgun (WGS) entry which is preliminary data.</text>
</comment>
<keyword evidence="6" id="KW-0378">Hydrolase</keyword>
<evidence type="ECO:0000313" key="10">
    <source>
        <dbReference type="EMBL" id="CAI6333069.1"/>
    </source>
</evidence>
<evidence type="ECO:0000256" key="8">
    <source>
        <dbReference type="ARBA" id="ARBA00023326"/>
    </source>
</evidence>
<dbReference type="PANTHER" id="PTHR38050">
    <property type="match status" value="1"/>
</dbReference>
<protein>
    <recommendedName>
        <fullName evidence="2">feruloyl esterase</fullName>
        <ecNumber evidence="2">3.1.1.73</ecNumber>
    </recommendedName>
</protein>
<proteinExistence type="predicted"/>
<dbReference type="AlphaFoldDB" id="A0A9W4UCB3"/>
<evidence type="ECO:0000256" key="5">
    <source>
        <dbReference type="ARBA" id="ARBA00022729"/>
    </source>
</evidence>
<dbReference type="InterPro" id="IPR029058">
    <property type="entry name" value="AB_hydrolase_fold"/>
</dbReference>
<dbReference type="InterPro" id="IPR043595">
    <property type="entry name" value="FaeB/C/D"/>
</dbReference>
<keyword evidence="11" id="KW-1185">Reference proteome</keyword>
<keyword evidence="3" id="KW-0964">Secreted</keyword>
<evidence type="ECO:0000256" key="9">
    <source>
        <dbReference type="ARBA" id="ARBA00034075"/>
    </source>
</evidence>
<evidence type="ECO:0000256" key="3">
    <source>
        <dbReference type="ARBA" id="ARBA00022525"/>
    </source>
</evidence>
<keyword evidence="8" id="KW-0624">Polysaccharide degradation</keyword>
<organism evidence="10 11">
    <name type="scientific">Periconia digitata</name>
    <dbReference type="NCBI Taxonomy" id="1303443"/>
    <lineage>
        <taxon>Eukaryota</taxon>
        <taxon>Fungi</taxon>
        <taxon>Dikarya</taxon>
        <taxon>Ascomycota</taxon>
        <taxon>Pezizomycotina</taxon>
        <taxon>Dothideomycetes</taxon>
        <taxon>Pleosporomycetidae</taxon>
        <taxon>Pleosporales</taxon>
        <taxon>Massarineae</taxon>
        <taxon>Periconiaceae</taxon>
        <taxon>Periconia</taxon>
    </lineage>
</organism>
<dbReference type="GO" id="GO:0045493">
    <property type="term" value="P:xylan catabolic process"/>
    <property type="evidence" value="ECO:0007669"/>
    <property type="project" value="UniProtKB-KW"/>
</dbReference>
<evidence type="ECO:0000256" key="2">
    <source>
        <dbReference type="ARBA" id="ARBA00013091"/>
    </source>
</evidence>
<evidence type="ECO:0000313" key="11">
    <source>
        <dbReference type="Proteomes" id="UP001152607"/>
    </source>
</evidence>
<dbReference type="GO" id="GO:0030600">
    <property type="term" value="F:feruloyl esterase activity"/>
    <property type="evidence" value="ECO:0007669"/>
    <property type="project" value="UniProtKB-EC"/>
</dbReference>
<sequence length="343" mass="37139">MSIACPMTSARDECSVCLKYIRQTSRYAKYQLIKHLHFSHINFREKHPRSETALKMHWQYAALLFSTAFSGALAAKASPGCGKAPVVVGPDASTKPLNVTVGGRARSYFVKLPDNYDNKHPYRLIFTLHALGGTAQQVTIGTGGYLPYYGLPSLVNDTVGAIYVAPDGISNGWQNTGGQDVTFISTLVKTLNDDLCIDENLRFSTGFSYGSAMSYAIACSLAKDFRAVAALSGNPQISGTCAGGNDPIAYYGQHGVSDQVLPISGGRQMRDRFVKNNGCTAQTPAEPAAGSGTHIKTVYQGCDPKYPVVWVAFDGPHTPQPKDAGATETFSHHETWEFFKQFT</sequence>
<dbReference type="GO" id="GO:0005576">
    <property type="term" value="C:extracellular region"/>
    <property type="evidence" value="ECO:0007669"/>
    <property type="project" value="UniProtKB-SubCell"/>
</dbReference>
<dbReference type="PANTHER" id="PTHR38050:SF3">
    <property type="entry name" value="FERULOYL ESTERASE D"/>
    <property type="match status" value="1"/>
</dbReference>
<comment type="catalytic activity">
    <reaction evidence="9">
        <text>feruloyl-polysaccharide + H2O = ferulate + polysaccharide.</text>
        <dbReference type="EC" id="3.1.1.73"/>
    </reaction>
</comment>
<keyword evidence="5" id="KW-0732">Signal</keyword>
<name>A0A9W4UCB3_9PLEO</name>
<comment type="subcellular location">
    <subcellularLocation>
        <location evidence="1">Secreted</location>
    </subcellularLocation>
</comment>
<dbReference type="EC" id="3.1.1.73" evidence="2"/>
<accession>A0A9W4UCB3</accession>
<evidence type="ECO:0000256" key="7">
    <source>
        <dbReference type="ARBA" id="ARBA00023277"/>
    </source>
</evidence>
<reference evidence="10" key="1">
    <citation type="submission" date="2023-01" db="EMBL/GenBank/DDBJ databases">
        <authorList>
            <person name="Van Ghelder C."/>
            <person name="Rancurel C."/>
        </authorList>
    </citation>
    <scope>NUCLEOTIDE SEQUENCE</scope>
    <source>
        <strain evidence="10">CNCM I-4278</strain>
    </source>
</reference>
<evidence type="ECO:0000256" key="6">
    <source>
        <dbReference type="ARBA" id="ARBA00022801"/>
    </source>
</evidence>
<dbReference type="Gene3D" id="3.40.50.1820">
    <property type="entry name" value="alpha/beta hydrolase"/>
    <property type="match status" value="1"/>
</dbReference>
<evidence type="ECO:0000256" key="1">
    <source>
        <dbReference type="ARBA" id="ARBA00004613"/>
    </source>
</evidence>
<keyword evidence="7" id="KW-0119">Carbohydrate metabolism</keyword>
<keyword evidence="4" id="KW-0858">Xylan degradation</keyword>